<accession>A0AAC9N0Q9</accession>
<reference evidence="4" key="1">
    <citation type="submission" date="2016-03" db="EMBL/GenBank/DDBJ databases">
        <title>Complete genome sequence of the type strain Actinoalloteichus hymeniacidonis DSM 45092.</title>
        <authorList>
            <person name="Schaffert L."/>
            <person name="Albersmeier A."/>
            <person name="Winkler A."/>
            <person name="Kalinowski J."/>
            <person name="Zotchev S."/>
            <person name="Ruckert C."/>
        </authorList>
    </citation>
    <scope>NUCLEOTIDE SEQUENCE [LARGE SCALE GENOMIC DNA]</scope>
    <source>
        <strain evidence="4">HPA177(T) (DSM 45092(T))</strain>
    </source>
</reference>
<dbReference type="GO" id="GO:0005737">
    <property type="term" value="C:cytoplasm"/>
    <property type="evidence" value="ECO:0007669"/>
    <property type="project" value="TreeGrafter"/>
</dbReference>
<name>A0AAC9N0Q9_9PSEU</name>
<dbReference type="EC" id="1.-.-.-" evidence="3"/>
<evidence type="ECO:0000259" key="2">
    <source>
        <dbReference type="Pfam" id="PF00248"/>
    </source>
</evidence>
<evidence type="ECO:0000313" key="3">
    <source>
        <dbReference type="EMBL" id="AOS65864.1"/>
    </source>
</evidence>
<dbReference type="Pfam" id="PF00248">
    <property type="entry name" value="Aldo_ket_red"/>
    <property type="match status" value="1"/>
</dbReference>
<protein>
    <submittedName>
        <fullName evidence="3">Oxidoreductase, aryl-alcohol dehydrogenase like protein</fullName>
        <ecNumber evidence="3">1.-.-.-</ecNumber>
    </submittedName>
</protein>
<sequence>MPGRWFPSTLADMTTQNIDASAAGHWLLGGEQKINRLGFGAMRLPGRSWNGPAVDRADALAVLQRAIELGVDHIDTADFYFFEDNHANELIHSALHPYPDNLLIATKVGPKRGSDGELPSEAGPGELREQVERNLRMLGLDRLDLVYLRVGGATGPGGGSLADRFAVLAEMRDEGLIRHLGVSNVVQEQLAEAQRISPVAAVQNHYSVASQTDAALLKTCAEQGIAFVPFFPLGGGFKEVQNERINRVADRHGANWAQVALAWLLNSSPAILAIPGTASVAHLTENVAAGSLRLTATDLAELTA</sequence>
<evidence type="ECO:0000313" key="4">
    <source>
        <dbReference type="Proteomes" id="UP000095210"/>
    </source>
</evidence>
<keyword evidence="4" id="KW-1185">Reference proteome</keyword>
<organism evidence="3 4">
    <name type="scientific">Actinoalloteichus hymeniacidonis</name>
    <dbReference type="NCBI Taxonomy" id="340345"/>
    <lineage>
        <taxon>Bacteria</taxon>
        <taxon>Bacillati</taxon>
        <taxon>Actinomycetota</taxon>
        <taxon>Actinomycetes</taxon>
        <taxon>Pseudonocardiales</taxon>
        <taxon>Pseudonocardiaceae</taxon>
        <taxon>Actinoalloteichus</taxon>
    </lineage>
</organism>
<dbReference type="PANTHER" id="PTHR43625">
    <property type="entry name" value="AFLATOXIN B1 ALDEHYDE REDUCTASE"/>
    <property type="match status" value="1"/>
</dbReference>
<dbReference type="PRINTS" id="PR00069">
    <property type="entry name" value="ALDKETRDTASE"/>
</dbReference>
<feature type="domain" description="NADP-dependent oxidoreductase" evidence="2">
    <location>
        <begin position="36"/>
        <end position="303"/>
    </location>
</feature>
<dbReference type="EMBL" id="CP014859">
    <property type="protein sequence ID" value="AOS65864.1"/>
    <property type="molecule type" value="Genomic_DNA"/>
</dbReference>
<dbReference type="NCBIfam" id="NF007695">
    <property type="entry name" value="PRK10376.1"/>
    <property type="match status" value="1"/>
</dbReference>
<proteinExistence type="predicted"/>
<dbReference type="InterPro" id="IPR036812">
    <property type="entry name" value="NAD(P)_OxRdtase_dom_sf"/>
</dbReference>
<keyword evidence="1 3" id="KW-0560">Oxidoreductase</keyword>
<dbReference type="InterPro" id="IPR050791">
    <property type="entry name" value="Aldo-Keto_reductase"/>
</dbReference>
<dbReference type="CDD" id="cd19088">
    <property type="entry name" value="AKR_AKR13B1"/>
    <property type="match status" value="1"/>
</dbReference>
<dbReference type="InterPro" id="IPR020471">
    <property type="entry name" value="AKR"/>
</dbReference>
<dbReference type="Gene3D" id="3.20.20.100">
    <property type="entry name" value="NADP-dependent oxidoreductase domain"/>
    <property type="match status" value="1"/>
</dbReference>
<dbReference type="GO" id="GO:0016491">
    <property type="term" value="F:oxidoreductase activity"/>
    <property type="evidence" value="ECO:0007669"/>
    <property type="project" value="UniProtKB-KW"/>
</dbReference>
<dbReference type="InterPro" id="IPR023210">
    <property type="entry name" value="NADP_OxRdtase_dom"/>
</dbReference>
<dbReference type="Proteomes" id="UP000095210">
    <property type="component" value="Chromosome"/>
</dbReference>
<gene>
    <name evidence="3" type="ORF">TL08_25440</name>
</gene>
<dbReference type="KEGG" id="ahm:TL08_25440"/>
<dbReference type="AlphaFoldDB" id="A0AAC9N0Q9"/>
<evidence type="ECO:0000256" key="1">
    <source>
        <dbReference type="ARBA" id="ARBA00023002"/>
    </source>
</evidence>
<dbReference type="SUPFAM" id="SSF51430">
    <property type="entry name" value="NAD(P)-linked oxidoreductase"/>
    <property type="match status" value="1"/>
</dbReference>
<dbReference type="PANTHER" id="PTHR43625:SF40">
    <property type="entry name" value="ALDO-KETO REDUCTASE YAKC [NADP(+)]"/>
    <property type="match status" value="1"/>
</dbReference>